<keyword evidence="2" id="KW-1185">Reference proteome</keyword>
<name>A4S9J7_OSTLU</name>
<sequence length="249" mass="27204">MGYKDPAPWTFTGKALYQLALVRAEDARAHVPSDLRLVEFAGHTLGGLYVARYDESPCGKLDEVVVLGGLVWNPPTSCAWASRVYVDSAEARAHGIRTCGLPSRVAAFREETDASSKQRGWTNKTRWWHGTKRGKGDASTGAVSIVEGKTKVCELALPSEPKLKGPRISMFLPSFSGRTKSIPDLLKYSLRMNANVRLSAPIKVKPSDEHGAVTNILKGKPLLCIAFDNMRMDVGAPQKVKVARARDSK</sequence>
<dbReference type="KEGG" id="olu:OSTLU_28225"/>
<dbReference type="InterPro" id="IPR039343">
    <property type="entry name" value="NDX1-like"/>
</dbReference>
<dbReference type="Gene3D" id="2.40.400.10">
    <property type="entry name" value="Acetoacetate decarboxylase-like"/>
    <property type="match status" value="1"/>
</dbReference>
<proteinExistence type="predicted"/>
<dbReference type="GeneID" id="5006240"/>
<dbReference type="RefSeq" id="XP_001422079.1">
    <property type="nucleotide sequence ID" value="XM_001422042.1"/>
</dbReference>
<dbReference type="eggNOG" id="ENOG502QU37">
    <property type="taxonomic scope" value="Eukaryota"/>
</dbReference>
<dbReference type="AlphaFoldDB" id="A4S9J7"/>
<dbReference type="OrthoDB" id="9970474at2759"/>
<dbReference type="EMBL" id="CP000597">
    <property type="protein sequence ID" value="ABP00396.1"/>
    <property type="molecule type" value="Genomic_DNA"/>
</dbReference>
<dbReference type="SUPFAM" id="SSF160104">
    <property type="entry name" value="Acetoacetate decarboxylase-like"/>
    <property type="match status" value="1"/>
</dbReference>
<dbReference type="InterPro" id="IPR023375">
    <property type="entry name" value="ADC_dom_sf"/>
</dbReference>
<dbReference type="STRING" id="436017.A4S9J7"/>
<evidence type="ECO:0000313" key="2">
    <source>
        <dbReference type="Proteomes" id="UP000001568"/>
    </source>
</evidence>
<accession>A4S9J7</accession>
<evidence type="ECO:0000313" key="1">
    <source>
        <dbReference type="EMBL" id="ABP00396.1"/>
    </source>
</evidence>
<dbReference type="OMA" id="VRPAKIW"/>
<dbReference type="Proteomes" id="UP000001568">
    <property type="component" value="Chromosome 17"/>
</dbReference>
<gene>
    <name evidence="1" type="ORF">OSTLU_28225</name>
</gene>
<dbReference type="PANTHER" id="PTHR35467">
    <property type="match status" value="1"/>
</dbReference>
<dbReference type="PANTHER" id="PTHR35467:SF2">
    <property type="entry name" value="PROTEIN NEOXANTHIN-DEFICIENT 1"/>
    <property type="match status" value="1"/>
</dbReference>
<reference evidence="1 2" key="1">
    <citation type="journal article" date="2007" name="Proc. Natl. Acad. Sci. U.S.A.">
        <title>The tiny eukaryote Ostreococcus provides genomic insights into the paradox of plankton speciation.</title>
        <authorList>
            <person name="Palenik B."/>
            <person name="Grimwood J."/>
            <person name="Aerts A."/>
            <person name="Rouze P."/>
            <person name="Salamov A."/>
            <person name="Putnam N."/>
            <person name="Dupont C."/>
            <person name="Jorgensen R."/>
            <person name="Derelle E."/>
            <person name="Rombauts S."/>
            <person name="Zhou K."/>
            <person name="Otillar R."/>
            <person name="Merchant S.S."/>
            <person name="Podell S."/>
            <person name="Gaasterland T."/>
            <person name="Napoli C."/>
            <person name="Gendler K."/>
            <person name="Manuell A."/>
            <person name="Tai V."/>
            <person name="Vallon O."/>
            <person name="Piganeau G."/>
            <person name="Jancek S."/>
            <person name="Heijde M."/>
            <person name="Jabbari K."/>
            <person name="Bowler C."/>
            <person name="Lohr M."/>
            <person name="Robbens S."/>
            <person name="Werner G."/>
            <person name="Dubchak I."/>
            <person name="Pazour G.J."/>
            <person name="Ren Q."/>
            <person name="Paulsen I."/>
            <person name="Delwiche C."/>
            <person name="Schmutz J."/>
            <person name="Rokhsar D."/>
            <person name="Van de Peer Y."/>
            <person name="Moreau H."/>
            <person name="Grigoriev I.V."/>
        </authorList>
    </citation>
    <scope>NUCLEOTIDE SEQUENCE [LARGE SCALE GENOMIC DNA]</scope>
    <source>
        <strain evidence="1 2">CCE9901</strain>
    </source>
</reference>
<dbReference type="Gramene" id="ABP00396">
    <property type="protein sequence ID" value="ABP00396"/>
    <property type="gene ID" value="OSTLU_28225"/>
</dbReference>
<dbReference type="HOGENOM" id="CLU_068991_0_0_1"/>
<organism evidence="1 2">
    <name type="scientific">Ostreococcus lucimarinus (strain CCE9901)</name>
    <dbReference type="NCBI Taxonomy" id="436017"/>
    <lineage>
        <taxon>Eukaryota</taxon>
        <taxon>Viridiplantae</taxon>
        <taxon>Chlorophyta</taxon>
        <taxon>Mamiellophyceae</taxon>
        <taxon>Mamiellales</taxon>
        <taxon>Bathycoccaceae</taxon>
        <taxon>Ostreococcus</taxon>
    </lineage>
</organism>
<protein>
    <submittedName>
        <fullName evidence="1">Uncharacterized protein</fullName>
    </submittedName>
</protein>